<dbReference type="Proteomes" id="UP000835052">
    <property type="component" value="Unassembled WGS sequence"/>
</dbReference>
<dbReference type="GO" id="GO:0016020">
    <property type="term" value="C:membrane"/>
    <property type="evidence" value="ECO:0007669"/>
    <property type="project" value="UniProtKB-SubCell"/>
</dbReference>
<feature type="transmembrane region" description="Helical" evidence="7">
    <location>
        <begin position="206"/>
        <end position="234"/>
    </location>
</feature>
<evidence type="ECO:0000256" key="2">
    <source>
        <dbReference type="ARBA" id="ARBA00022679"/>
    </source>
</evidence>
<accession>A0A8S1H0S1</accession>
<dbReference type="OrthoDB" id="302728at2759"/>
<evidence type="ECO:0000313" key="10">
    <source>
        <dbReference type="Proteomes" id="UP000835052"/>
    </source>
</evidence>
<keyword evidence="6 7" id="KW-0012">Acyltransferase</keyword>
<keyword evidence="5 7" id="KW-0472">Membrane</keyword>
<keyword evidence="10" id="KW-1185">Reference proteome</keyword>
<evidence type="ECO:0000256" key="4">
    <source>
        <dbReference type="ARBA" id="ARBA00022989"/>
    </source>
</evidence>
<evidence type="ECO:0000256" key="3">
    <source>
        <dbReference type="ARBA" id="ARBA00022692"/>
    </source>
</evidence>
<dbReference type="EC" id="2.3.1.225" evidence="7"/>
<comment type="catalytic activity">
    <reaction evidence="7">
        <text>L-cysteinyl-[protein] + hexadecanoyl-CoA = S-hexadecanoyl-L-cysteinyl-[protein] + CoA</text>
        <dbReference type="Rhea" id="RHEA:36683"/>
        <dbReference type="Rhea" id="RHEA-COMP:10131"/>
        <dbReference type="Rhea" id="RHEA-COMP:11032"/>
        <dbReference type="ChEBI" id="CHEBI:29950"/>
        <dbReference type="ChEBI" id="CHEBI:57287"/>
        <dbReference type="ChEBI" id="CHEBI:57379"/>
        <dbReference type="ChEBI" id="CHEBI:74151"/>
        <dbReference type="EC" id="2.3.1.225"/>
    </reaction>
</comment>
<dbReference type="PROSITE" id="PS50216">
    <property type="entry name" value="DHHC"/>
    <property type="match status" value="1"/>
</dbReference>
<keyword evidence="2 7" id="KW-0808">Transferase</keyword>
<organism evidence="9 10">
    <name type="scientific">Caenorhabditis auriculariae</name>
    <dbReference type="NCBI Taxonomy" id="2777116"/>
    <lineage>
        <taxon>Eukaryota</taxon>
        <taxon>Metazoa</taxon>
        <taxon>Ecdysozoa</taxon>
        <taxon>Nematoda</taxon>
        <taxon>Chromadorea</taxon>
        <taxon>Rhabditida</taxon>
        <taxon>Rhabditina</taxon>
        <taxon>Rhabditomorpha</taxon>
        <taxon>Rhabditoidea</taxon>
        <taxon>Rhabditidae</taxon>
        <taxon>Peloderinae</taxon>
        <taxon>Caenorhabditis</taxon>
    </lineage>
</organism>
<proteinExistence type="inferred from homology"/>
<dbReference type="InterPro" id="IPR001594">
    <property type="entry name" value="Palmitoyltrfase_DHHC"/>
</dbReference>
<comment type="subcellular location">
    <subcellularLocation>
        <location evidence="1">Membrane</location>
        <topology evidence="1">Multi-pass membrane protein</topology>
    </subcellularLocation>
</comment>
<sequence>MKLHGSFGDEYEDNDLNKKLYRLIPSQTQDIIATALLLVVLPLGVLLHLFYVLSTWFPAFGEAWVIRTSILLFFAFNLYSNWFFMVRVGPSGRNTILPNVVKAGFRYCHACHTNAPPRAHHCPVCDVCVLRRDHHCSFGAVCVGHFNQRYFVAAAINLWLLVAPLVSYDWSLMSSKLDGGITAGRFWQIMLPHVAFITRFLTWSQFIHVVLFVFTFTVLMFATYLLAAQIFCLVKGQTRVEYLMDIHAYQLGFLENLRQSLGARWPFIALSCFIPSPLPSNGMSFATRELESFNSKDL</sequence>
<comment type="domain">
    <text evidence="7">The DHHC domain is required for palmitoyltransferase activity.</text>
</comment>
<evidence type="ECO:0000256" key="6">
    <source>
        <dbReference type="ARBA" id="ARBA00023315"/>
    </source>
</evidence>
<dbReference type="InterPro" id="IPR039859">
    <property type="entry name" value="PFA4/ZDH16/20/ERF2-like"/>
</dbReference>
<feature type="transmembrane region" description="Helical" evidence="7">
    <location>
        <begin position="64"/>
        <end position="84"/>
    </location>
</feature>
<evidence type="ECO:0000256" key="5">
    <source>
        <dbReference type="ARBA" id="ARBA00023136"/>
    </source>
</evidence>
<evidence type="ECO:0000259" key="8">
    <source>
        <dbReference type="Pfam" id="PF01529"/>
    </source>
</evidence>
<dbReference type="GO" id="GO:0019706">
    <property type="term" value="F:protein-cysteine S-palmitoyltransferase activity"/>
    <property type="evidence" value="ECO:0007669"/>
    <property type="project" value="UniProtKB-EC"/>
</dbReference>
<evidence type="ECO:0000256" key="1">
    <source>
        <dbReference type="ARBA" id="ARBA00004141"/>
    </source>
</evidence>
<protein>
    <recommendedName>
        <fullName evidence="7">Palmitoyltransferase</fullName>
        <ecNumber evidence="7">2.3.1.225</ecNumber>
    </recommendedName>
</protein>
<keyword evidence="3 7" id="KW-0812">Transmembrane</keyword>
<keyword evidence="4 7" id="KW-1133">Transmembrane helix</keyword>
<dbReference type="Pfam" id="PF01529">
    <property type="entry name" value="DHHC"/>
    <property type="match status" value="1"/>
</dbReference>
<feature type="transmembrane region" description="Helical" evidence="7">
    <location>
        <begin position="31"/>
        <end position="52"/>
    </location>
</feature>
<evidence type="ECO:0000313" key="9">
    <source>
        <dbReference type="EMBL" id="CAD6188714.1"/>
    </source>
</evidence>
<dbReference type="EMBL" id="CAJGYM010000009">
    <property type="protein sequence ID" value="CAD6188714.1"/>
    <property type="molecule type" value="Genomic_DNA"/>
</dbReference>
<comment type="similarity">
    <text evidence="7">Belongs to the DHHC palmitoyltransferase family.</text>
</comment>
<gene>
    <name evidence="9" type="ORF">CAUJ_LOCUS4633</name>
</gene>
<name>A0A8S1H0S1_9PELO</name>
<feature type="domain" description="Palmitoyltransferase DHHC" evidence="8">
    <location>
        <begin position="105"/>
        <end position="243"/>
    </location>
</feature>
<comment type="caution">
    <text evidence="9">The sequence shown here is derived from an EMBL/GenBank/DDBJ whole genome shotgun (WGS) entry which is preliminary data.</text>
</comment>
<evidence type="ECO:0000256" key="7">
    <source>
        <dbReference type="RuleBase" id="RU079119"/>
    </source>
</evidence>
<dbReference type="PANTHER" id="PTHR12246">
    <property type="entry name" value="PALMITOYLTRANSFERASE ZDHHC16"/>
    <property type="match status" value="1"/>
</dbReference>
<dbReference type="AlphaFoldDB" id="A0A8S1H0S1"/>
<reference evidence="9" key="1">
    <citation type="submission" date="2020-10" db="EMBL/GenBank/DDBJ databases">
        <authorList>
            <person name="Kikuchi T."/>
        </authorList>
    </citation>
    <scope>NUCLEOTIDE SEQUENCE</scope>
    <source>
        <strain evidence="9">NKZ352</strain>
    </source>
</reference>
<feature type="transmembrane region" description="Helical" evidence="7">
    <location>
        <begin position="150"/>
        <end position="168"/>
    </location>
</feature>